<name>A0A6A0BGE3_9LACT</name>
<dbReference type="Pfam" id="PF07242">
    <property type="entry name" value="DUF1430"/>
    <property type="match status" value="1"/>
</dbReference>
<feature type="transmembrane region" description="Helical" evidence="1">
    <location>
        <begin position="237"/>
        <end position="262"/>
    </location>
</feature>
<keyword evidence="1" id="KW-0812">Transmembrane</keyword>
<accession>A0A6A0BGE3</accession>
<evidence type="ECO:0000313" key="3">
    <source>
        <dbReference type="Proteomes" id="UP000480303"/>
    </source>
</evidence>
<keyword evidence="1" id="KW-1133">Transmembrane helix</keyword>
<dbReference type="Proteomes" id="UP000480303">
    <property type="component" value="Unassembled WGS sequence"/>
</dbReference>
<feature type="transmembrane region" description="Helical" evidence="1">
    <location>
        <begin position="600"/>
        <end position="617"/>
    </location>
</feature>
<evidence type="ECO:0000313" key="2">
    <source>
        <dbReference type="EMBL" id="GFH43428.1"/>
    </source>
</evidence>
<dbReference type="RefSeq" id="WP_172209864.1">
    <property type="nucleotide sequence ID" value="NZ_BLLI01000095.1"/>
</dbReference>
<reference evidence="2 3" key="1">
    <citation type="submission" date="2020-02" db="EMBL/GenBank/DDBJ databases">
        <title>Draft genome sequence of Lactococcus sp. Hs30E4-3.</title>
        <authorList>
            <person name="Noda S."/>
            <person name="Yuki M."/>
            <person name="Ohkuma M."/>
        </authorList>
    </citation>
    <scope>NUCLEOTIDE SEQUENCE [LARGE SCALE GENOMIC DNA]</scope>
    <source>
        <strain evidence="2 3">Hs30E4-3</strain>
    </source>
</reference>
<feature type="transmembrane region" description="Helical" evidence="1">
    <location>
        <begin position="156"/>
        <end position="177"/>
    </location>
</feature>
<sequence length="657" mass="73756">MYKKLEKILIVLSVALIVSFATFIVVAKHKQMFAGADGGILVLKAQNDIKEVMADIAKEKQVLIAKQIMVASTDGKQDNQPTFQKFGSGKLPSDFPEQTGKNYLEKSADEVYYFIFGKGIDAKTLSKRLNDLGNQTILADTDWRFQGVTAMLDLRFIIGMLLFIISYMALLMARVIANLKKQGIQRLSGISGIVLAFSGIKQRLTFLLITTSLFLAISSLTLYALSLRRAMYFEVLLFPALFWVLILICVELLVGAVTYLFLQRQKINLVIKNRIPLDALMNLVLFLQLLALICLIFSFANVLNNHEEIKRLEHAKTAWSRYDYVAPSMLGGGSDEHDQQLSDFLLEANEKEELLIVADNFNHSPKASQYLPTAYANENVLYVSPNYLEKVGIKLEATLSEQLTHMTDKTYGILVPESQSKHKKELIAAWSERMNSGSDDKPLGLEPISATYQSPSKELFTFRMLGWSAVDNRSFVKEPLLIVVTPRTFIGTDKVAGNFFSWISKEQIQFSDSQLTDSLIKKHGLENNLGSFSNGKFAVANRLAGKRAEQLFMLVASIMALVSAIFLISLMNLIYLYQNRKKFAVTYLAGKSLFEIHKQYLAQLLIMIGFSVVMIFVKHLPALTLLIPFLFLGIILAVFIRQVYMSKTASLATLKGE</sequence>
<dbReference type="NCBIfam" id="TIGR01654">
    <property type="entry name" value="bact_immun_7tm"/>
    <property type="match status" value="1"/>
</dbReference>
<organism evidence="2 3">
    <name type="scientific">Pseudolactococcus hodotermopsidis</name>
    <dbReference type="NCBI Taxonomy" id="2709157"/>
    <lineage>
        <taxon>Bacteria</taxon>
        <taxon>Bacillati</taxon>
        <taxon>Bacillota</taxon>
        <taxon>Bacilli</taxon>
        <taxon>Lactobacillales</taxon>
        <taxon>Streptococcaceae</taxon>
        <taxon>Pseudolactococcus</taxon>
    </lineage>
</organism>
<dbReference type="InterPro" id="IPR006541">
    <property type="entry name" value="Bacteriocin_ass"/>
</dbReference>
<dbReference type="AlphaFoldDB" id="A0A6A0BGE3"/>
<proteinExistence type="predicted"/>
<feature type="transmembrane region" description="Helical" evidence="1">
    <location>
        <begin position="204"/>
        <end position="225"/>
    </location>
</feature>
<dbReference type="EMBL" id="BLLI01000095">
    <property type="protein sequence ID" value="GFH43428.1"/>
    <property type="molecule type" value="Genomic_DNA"/>
</dbReference>
<comment type="caution">
    <text evidence="2">The sequence shown here is derived from an EMBL/GenBank/DDBJ whole genome shotgun (WGS) entry which is preliminary data.</text>
</comment>
<keyword evidence="1" id="KW-0472">Membrane</keyword>
<keyword evidence="3" id="KW-1185">Reference proteome</keyword>
<feature type="transmembrane region" description="Helical" evidence="1">
    <location>
        <begin position="623"/>
        <end position="640"/>
    </location>
</feature>
<protein>
    <recommendedName>
        <fullName evidence="4">DUF1430 domain-containing protein</fullName>
    </recommendedName>
</protein>
<evidence type="ECO:0008006" key="4">
    <source>
        <dbReference type="Google" id="ProtNLM"/>
    </source>
</evidence>
<evidence type="ECO:0000256" key="1">
    <source>
        <dbReference type="SAM" id="Phobius"/>
    </source>
</evidence>
<feature type="transmembrane region" description="Helical" evidence="1">
    <location>
        <begin position="551"/>
        <end position="577"/>
    </location>
</feature>
<feature type="transmembrane region" description="Helical" evidence="1">
    <location>
        <begin position="283"/>
        <end position="303"/>
    </location>
</feature>
<feature type="transmembrane region" description="Helical" evidence="1">
    <location>
        <begin position="7"/>
        <end position="27"/>
    </location>
</feature>
<gene>
    <name evidence="2" type="ORF">Hs30E_19790</name>
</gene>